<dbReference type="OrthoDB" id="4945168at2"/>
<proteinExistence type="predicted"/>
<dbReference type="EMBL" id="VFPN01000001">
    <property type="protein sequence ID" value="TQM65362.1"/>
    <property type="molecule type" value="Genomic_DNA"/>
</dbReference>
<accession>A0A543I437</accession>
<dbReference type="RefSeq" id="WP_141915076.1">
    <property type="nucleotide sequence ID" value="NZ_BAAAYS010000013.1"/>
</dbReference>
<reference evidence="3 4" key="1">
    <citation type="submission" date="2019-06" db="EMBL/GenBank/DDBJ databases">
        <title>Sequencing the genomes of 1000 actinobacteria strains.</title>
        <authorList>
            <person name="Klenk H.-P."/>
        </authorList>
    </citation>
    <scope>NUCLEOTIDE SEQUENCE [LARGE SCALE GENOMIC DNA]</scope>
    <source>
        <strain evidence="3 4">DSM 18031</strain>
    </source>
</reference>
<feature type="region of interest" description="Disordered" evidence="1">
    <location>
        <begin position="1"/>
        <end position="40"/>
    </location>
</feature>
<keyword evidence="2" id="KW-0812">Transmembrane</keyword>
<dbReference type="AlphaFoldDB" id="A0A543I437"/>
<protein>
    <submittedName>
        <fullName evidence="3">Uncharacterized protein</fullName>
    </submittedName>
</protein>
<keyword evidence="4" id="KW-1185">Reference proteome</keyword>
<evidence type="ECO:0000256" key="2">
    <source>
        <dbReference type="SAM" id="Phobius"/>
    </source>
</evidence>
<sequence>MTQQNNSDPVGDSHPLETEAAEHSSPPPRGRHAQPAANQRWRRTRTGISALGVTLLLVACALSVLVPLLNGVGKDWVRCDVVSASPGYSSVSYWRPSSSVPTVRVTTKNCRTITVTRGVTSENMQRIADSFESGTPYEFKMGWLSQQAAHGLTFFTSTAVSFRPYLPAE</sequence>
<dbReference type="Proteomes" id="UP000318331">
    <property type="component" value="Unassembled WGS sequence"/>
</dbReference>
<keyword evidence="2" id="KW-1133">Transmembrane helix</keyword>
<evidence type="ECO:0000313" key="3">
    <source>
        <dbReference type="EMBL" id="TQM65362.1"/>
    </source>
</evidence>
<keyword evidence="2" id="KW-0472">Membrane</keyword>
<comment type="caution">
    <text evidence="3">The sequence shown here is derived from an EMBL/GenBank/DDBJ whole genome shotgun (WGS) entry which is preliminary data.</text>
</comment>
<feature type="transmembrane region" description="Helical" evidence="2">
    <location>
        <begin position="48"/>
        <end position="69"/>
    </location>
</feature>
<evidence type="ECO:0000313" key="4">
    <source>
        <dbReference type="Proteomes" id="UP000318331"/>
    </source>
</evidence>
<organism evidence="3 4">
    <name type="scientific">Klugiella xanthotipulae</name>
    <dbReference type="NCBI Taxonomy" id="244735"/>
    <lineage>
        <taxon>Bacteria</taxon>
        <taxon>Bacillati</taxon>
        <taxon>Actinomycetota</taxon>
        <taxon>Actinomycetes</taxon>
        <taxon>Micrococcales</taxon>
        <taxon>Microbacteriaceae</taxon>
        <taxon>Klugiella</taxon>
    </lineage>
</organism>
<name>A0A543I437_9MICO</name>
<evidence type="ECO:0000256" key="1">
    <source>
        <dbReference type="SAM" id="MobiDB-lite"/>
    </source>
</evidence>
<gene>
    <name evidence="3" type="ORF">FB466_0160</name>
</gene>